<dbReference type="Pfam" id="PF08282">
    <property type="entry name" value="Hydrolase_3"/>
    <property type="match status" value="1"/>
</dbReference>
<keyword evidence="1" id="KW-0378">Hydrolase</keyword>
<dbReference type="NCBIfam" id="NF007806">
    <property type="entry name" value="PRK10513.1"/>
    <property type="match status" value="1"/>
</dbReference>
<dbReference type="Proteomes" id="UP000473885">
    <property type="component" value="Unassembled WGS sequence"/>
</dbReference>
<comment type="caution">
    <text evidence="1">The sequence shown here is derived from an EMBL/GenBank/DDBJ whole genome shotgun (WGS) entry which is preliminary data.</text>
</comment>
<dbReference type="NCBIfam" id="TIGR01484">
    <property type="entry name" value="HAD-SF-IIB"/>
    <property type="match status" value="1"/>
</dbReference>
<dbReference type="GO" id="GO:0000287">
    <property type="term" value="F:magnesium ion binding"/>
    <property type="evidence" value="ECO:0007669"/>
    <property type="project" value="TreeGrafter"/>
</dbReference>
<proteinExistence type="predicted"/>
<sequence length="266" mass="30128">MYKLIAIDMDGTLLKDDKTISEENKIAIKKAKDKGVKVVLSTGRPLEGIKKYLKQLDLISNHDYAVAFNGGLVEKTSEDEILTENYMTKEDLNLLYDLSKDLDIDIHFLTIDKCYTPKLNSYSKMESDLNGISLNVVDFNKLDENIKIIKIMFIGAEKKLDEIITKLPEFLYNKYNIVRTDAVYLEFLNKDVSKGYGVKKLAEKLGIKQDEVMCIGDAENDIHMVEYAGLGVAMGNAFPQLKKVANYITKTNEEHGVAHVIEKFVL</sequence>
<dbReference type="EC" id="3.1.3.23" evidence="1"/>
<organism evidence="1 2">
    <name type="scientific">Clostridium niameyense</name>
    <dbReference type="NCBI Taxonomy" id="1622073"/>
    <lineage>
        <taxon>Bacteria</taxon>
        <taxon>Bacillati</taxon>
        <taxon>Bacillota</taxon>
        <taxon>Clostridia</taxon>
        <taxon>Eubacteriales</taxon>
        <taxon>Clostridiaceae</taxon>
        <taxon>Clostridium</taxon>
    </lineage>
</organism>
<dbReference type="EMBL" id="SXDP01000003">
    <property type="protein sequence ID" value="NEZ46772.1"/>
    <property type="molecule type" value="Genomic_DNA"/>
</dbReference>
<dbReference type="CDD" id="cd07516">
    <property type="entry name" value="HAD_Pase"/>
    <property type="match status" value="1"/>
</dbReference>
<protein>
    <submittedName>
        <fullName evidence="1">Sugar-phosphatase</fullName>
        <ecNumber evidence="1">3.1.3.23</ecNumber>
    </submittedName>
</protein>
<dbReference type="PANTHER" id="PTHR10000">
    <property type="entry name" value="PHOSPHOSERINE PHOSPHATASE"/>
    <property type="match status" value="1"/>
</dbReference>
<name>A0A6M0R943_9CLOT</name>
<dbReference type="RefSeq" id="WP_163248988.1">
    <property type="nucleotide sequence ID" value="NZ_SXDP01000003.1"/>
</dbReference>
<dbReference type="Gene3D" id="3.30.1240.10">
    <property type="match status" value="1"/>
</dbReference>
<evidence type="ECO:0000313" key="1">
    <source>
        <dbReference type="EMBL" id="NEZ46772.1"/>
    </source>
</evidence>
<accession>A0A6M0R943</accession>
<dbReference type="PANTHER" id="PTHR10000:SF8">
    <property type="entry name" value="HAD SUPERFAMILY HYDROLASE-LIKE, TYPE 3"/>
    <property type="match status" value="1"/>
</dbReference>
<keyword evidence="2" id="KW-1185">Reference proteome</keyword>
<dbReference type="InterPro" id="IPR023214">
    <property type="entry name" value="HAD_sf"/>
</dbReference>
<dbReference type="SUPFAM" id="SSF56784">
    <property type="entry name" value="HAD-like"/>
    <property type="match status" value="1"/>
</dbReference>
<dbReference type="AlphaFoldDB" id="A0A6M0R943"/>
<dbReference type="InterPro" id="IPR006379">
    <property type="entry name" value="HAD-SF_hydro_IIB"/>
</dbReference>
<dbReference type="Gene3D" id="3.40.50.1000">
    <property type="entry name" value="HAD superfamily/HAD-like"/>
    <property type="match status" value="1"/>
</dbReference>
<dbReference type="NCBIfam" id="TIGR00099">
    <property type="entry name" value="Cof-subfamily"/>
    <property type="match status" value="1"/>
</dbReference>
<reference evidence="1 2" key="1">
    <citation type="submission" date="2019-04" db="EMBL/GenBank/DDBJ databases">
        <title>Genome sequencing of Clostridium botulinum Groups I-IV and Clostridium butyricum.</title>
        <authorList>
            <person name="Brunt J."/>
            <person name="Van Vliet A.H.M."/>
            <person name="Stringer S.C."/>
            <person name="Carter A.T."/>
            <person name="Peck M.W."/>
        </authorList>
    </citation>
    <scope>NUCLEOTIDE SEQUENCE [LARGE SCALE GENOMIC DNA]</scope>
    <source>
        <strain evidence="1 2">IFR 18/094</strain>
    </source>
</reference>
<evidence type="ECO:0000313" key="2">
    <source>
        <dbReference type="Proteomes" id="UP000473885"/>
    </source>
</evidence>
<dbReference type="SFLD" id="SFLDG01144">
    <property type="entry name" value="C2.B.4:_PGP_Like"/>
    <property type="match status" value="1"/>
</dbReference>
<dbReference type="InterPro" id="IPR000150">
    <property type="entry name" value="Cof"/>
</dbReference>
<dbReference type="InterPro" id="IPR036412">
    <property type="entry name" value="HAD-like_sf"/>
</dbReference>
<gene>
    <name evidence="1" type="ORF">FDF74_06015</name>
</gene>
<dbReference type="SFLD" id="SFLDS00003">
    <property type="entry name" value="Haloacid_Dehalogenase"/>
    <property type="match status" value="1"/>
</dbReference>
<dbReference type="GO" id="GO:0005829">
    <property type="term" value="C:cytosol"/>
    <property type="evidence" value="ECO:0007669"/>
    <property type="project" value="TreeGrafter"/>
</dbReference>
<dbReference type="GO" id="GO:0050308">
    <property type="term" value="F:sugar-phosphatase activity"/>
    <property type="evidence" value="ECO:0007669"/>
    <property type="project" value="UniProtKB-EC"/>
</dbReference>
<dbReference type="SFLD" id="SFLDG01140">
    <property type="entry name" value="C2.B:_Phosphomannomutase_and_P"/>
    <property type="match status" value="1"/>
</dbReference>